<sequence>MNTNKILLAGLLLASSIGFTGCKDDLFTEITTLDVPRAFSPTDLEAIVVEKTGVRLNWRAVSNASSYSIEIFENAEFTGTAVRTIEKVMFAQLPYTVPGLSGETPYWVRVKAIGEGVDESKWISTTFKTDAEQIFQNVNLKVLTSTSVTLDWPAGATATAISISPGNITHTLTSGELAAGQAVIEGLSPETDYTAKLTSGTKTRGTRTFTTLMDLSKVTTVSPGDDLAAIVANANPGATIALFPGTYNIKANVTVSKSISIRGTNPANKPVVNGAIFRIRELAGLTLRDLVLDGADAPDGNQAIIYDQDNTNASYESLLVQDCEITKYVKGVLYGSVKARVASVTIRGNIFSEIKGTNDIFDFRNSIADTFLFENNTVYNTTDPQRDFFRMDSGGSTAFSGVKSIITIRTNTFYNVINTAAGRMLYIRLASHEINFTKNIIAKSVGYYSKESPTIATMANNNYFEAPNFTASATAGATNDKGTFTTKDPKFASPSTGNFTISDLDLKANGIGDPRWRQ</sequence>
<evidence type="ECO:0000259" key="3">
    <source>
        <dbReference type="PROSITE" id="PS50853"/>
    </source>
</evidence>
<dbReference type="InterPro" id="IPR012334">
    <property type="entry name" value="Pectin_lyas_fold"/>
</dbReference>
<reference evidence="4 5" key="1">
    <citation type="submission" date="2018-03" db="EMBL/GenBank/DDBJ databases">
        <title>Genomic Encyclopedia of Type Strains, Phase III (KMG-III): the genomes of soil and plant-associated and newly described type strains.</title>
        <authorList>
            <person name="Whitman W."/>
        </authorList>
    </citation>
    <scope>NUCLEOTIDE SEQUENCE [LARGE SCALE GENOMIC DNA]</scope>
    <source>
        <strain evidence="4 5">CGMCC 1.9313</strain>
    </source>
</reference>
<dbReference type="InterPro" id="IPR013783">
    <property type="entry name" value="Ig-like_fold"/>
</dbReference>
<dbReference type="InterPro" id="IPR003961">
    <property type="entry name" value="FN3_dom"/>
</dbReference>
<dbReference type="InterPro" id="IPR033427">
    <property type="entry name" value="DUF5123"/>
</dbReference>
<dbReference type="CDD" id="cd00063">
    <property type="entry name" value="FN3"/>
    <property type="match status" value="1"/>
</dbReference>
<dbReference type="InterPro" id="IPR011050">
    <property type="entry name" value="Pectin_lyase_fold/virulence"/>
</dbReference>
<keyword evidence="2" id="KW-0732">Signal</keyword>
<feature type="chain" id="PRO_5015510834" evidence="2">
    <location>
        <begin position="21"/>
        <end position="518"/>
    </location>
</feature>
<feature type="domain" description="Fibronectin type-III" evidence="3">
    <location>
        <begin position="40"/>
        <end position="133"/>
    </location>
</feature>
<dbReference type="InterPro" id="IPR032530">
    <property type="entry name" value="DUF4957"/>
</dbReference>
<evidence type="ECO:0000313" key="4">
    <source>
        <dbReference type="EMBL" id="PRY55355.1"/>
    </source>
</evidence>
<dbReference type="PROSITE" id="PS50853">
    <property type="entry name" value="FN3"/>
    <property type="match status" value="1"/>
</dbReference>
<dbReference type="AlphaFoldDB" id="A0A2T0UBN9"/>
<feature type="signal peptide" evidence="2">
    <location>
        <begin position="1"/>
        <end position="20"/>
    </location>
</feature>
<comment type="caution">
    <text evidence="4">The sequence shown here is derived from an EMBL/GenBank/DDBJ whole genome shotgun (WGS) entry which is preliminary data.</text>
</comment>
<dbReference type="PANTHER" id="PTHR46708">
    <property type="entry name" value="TENASCIN"/>
    <property type="match status" value="1"/>
</dbReference>
<evidence type="ECO:0000256" key="1">
    <source>
        <dbReference type="ARBA" id="ARBA00022737"/>
    </source>
</evidence>
<dbReference type="SUPFAM" id="SSF51126">
    <property type="entry name" value="Pectin lyase-like"/>
    <property type="match status" value="1"/>
</dbReference>
<evidence type="ECO:0000256" key="2">
    <source>
        <dbReference type="SAM" id="SignalP"/>
    </source>
</evidence>
<name>A0A2T0UBN9_9SPHI</name>
<dbReference type="Proteomes" id="UP000238034">
    <property type="component" value="Unassembled WGS sequence"/>
</dbReference>
<evidence type="ECO:0000313" key="5">
    <source>
        <dbReference type="Proteomes" id="UP000238034"/>
    </source>
</evidence>
<dbReference type="OrthoDB" id="691503at2"/>
<dbReference type="Pfam" id="PF16318">
    <property type="entry name" value="DUF4957"/>
    <property type="match status" value="1"/>
</dbReference>
<dbReference type="SMART" id="SM00060">
    <property type="entry name" value="FN3"/>
    <property type="match status" value="2"/>
</dbReference>
<dbReference type="SUPFAM" id="SSF49265">
    <property type="entry name" value="Fibronectin type III"/>
    <property type="match status" value="1"/>
</dbReference>
<dbReference type="InterPro" id="IPR050991">
    <property type="entry name" value="ECM_Regulatory_Proteins"/>
</dbReference>
<protein>
    <submittedName>
        <fullName evidence="4">Uncharacterized protein DUF5123</fullName>
    </submittedName>
</protein>
<dbReference type="EMBL" id="PVTH01000001">
    <property type="protein sequence ID" value="PRY55355.1"/>
    <property type="molecule type" value="Genomic_DNA"/>
</dbReference>
<dbReference type="Gene3D" id="2.160.20.10">
    <property type="entry name" value="Single-stranded right-handed beta-helix, Pectin lyase-like"/>
    <property type="match status" value="1"/>
</dbReference>
<dbReference type="PANTHER" id="PTHR46708:SF2">
    <property type="entry name" value="FIBRONECTIN TYPE-III DOMAIN-CONTAINING PROTEIN"/>
    <property type="match status" value="1"/>
</dbReference>
<dbReference type="PROSITE" id="PS51257">
    <property type="entry name" value="PROKAR_LIPOPROTEIN"/>
    <property type="match status" value="1"/>
</dbReference>
<dbReference type="InterPro" id="IPR036116">
    <property type="entry name" value="FN3_sf"/>
</dbReference>
<dbReference type="Pfam" id="PF17161">
    <property type="entry name" value="DUF5123"/>
    <property type="match status" value="1"/>
</dbReference>
<dbReference type="RefSeq" id="WP_106290697.1">
    <property type="nucleotide sequence ID" value="NZ_PVTH01000001.1"/>
</dbReference>
<accession>A0A2T0UBN9</accession>
<gene>
    <name evidence="4" type="ORF">B0I27_101324</name>
</gene>
<proteinExistence type="predicted"/>
<dbReference type="Gene3D" id="2.60.40.10">
    <property type="entry name" value="Immunoglobulins"/>
    <property type="match status" value="1"/>
</dbReference>
<keyword evidence="1" id="KW-0677">Repeat</keyword>
<keyword evidence="5" id="KW-1185">Reference proteome</keyword>
<organism evidence="4 5">
    <name type="scientific">Arcticibacter pallidicorallinus</name>
    <dbReference type="NCBI Taxonomy" id="1259464"/>
    <lineage>
        <taxon>Bacteria</taxon>
        <taxon>Pseudomonadati</taxon>
        <taxon>Bacteroidota</taxon>
        <taxon>Sphingobacteriia</taxon>
        <taxon>Sphingobacteriales</taxon>
        <taxon>Sphingobacteriaceae</taxon>
        <taxon>Arcticibacter</taxon>
    </lineage>
</organism>